<comment type="caution">
    <text evidence="1">The sequence shown here is derived from an EMBL/GenBank/DDBJ whole genome shotgun (WGS) entry which is preliminary data.</text>
</comment>
<dbReference type="EMBL" id="JWSP02000004">
    <property type="protein sequence ID" value="PNO35499.1"/>
    <property type="molecule type" value="Genomic_DNA"/>
</dbReference>
<dbReference type="Proteomes" id="UP000236163">
    <property type="component" value="Unassembled WGS sequence"/>
</dbReference>
<dbReference type="AlphaFoldDB" id="A0A1J6YH45"/>
<name>A0A1J6YH45_SALHO</name>
<evidence type="ECO:0000313" key="1">
    <source>
        <dbReference type="EMBL" id="PNO35499.1"/>
    </source>
</evidence>
<protein>
    <submittedName>
        <fullName evidence="1">Uncharacterized protein</fullName>
    </submittedName>
</protein>
<organism evidence="1 2">
    <name type="scientific">Salmonella enterica subsp. houtenae serovar 50:g,z51:-</name>
    <dbReference type="NCBI Taxonomy" id="1173947"/>
    <lineage>
        <taxon>Bacteria</taxon>
        <taxon>Pseudomonadati</taxon>
        <taxon>Pseudomonadota</taxon>
        <taxon>Gammaproteobacteria</taxon>
        <taxon>Enterobacterales</taxon>
        <taxon>Enterobacteriaceae</taxon>
        <taxon>Salmonella</taxon>
    </lineage>
</organism>
<reference evidence="2" key="1">
    <citation type="submission" date="2017-12" db="EMBL/GenBank/DDBJ databases">
        <title>FDA dAtabase for Regulatory Grade micrObial Sequences (FDA-ARGOS): Supporting development and validation of Infectious Disease Dx tests.</title>
        <authorList>
            <person name="Sichtig H."/>
            <person name="Tallon L."/>
            <person name="Sadzewicz L."/>
            <person name="Sengamalay N."/>
            <person name="Nagaraj S."/>
            <person name="Vavikolanu K."/>
            <person name="Aluvathingal J."/>
            <person name="Nadendla S."/>
            <person name="Pirone D.C."/>
            <person name="Hoffman M."/>
            <person name="Muruvanda T."/>
            <person name="Allard M."/>
            <person name="Evans P."/>
        </authorList>
    </citation>
    <scope>NUCLEOTIDE SEQUENCE [LARGE SCALE GENOMIC DNA]</scope>
    <source>
        <strain evidence="2">FDAARGOS_55</strain>
    </source>
</reference>
<evidence type="ECO:0000313" key="2">
    <source>
        <dbReference type="Proteomes" id="UP000236163"/>
    </source>
</evidence>
<sequence length="69" mass="7989">MFCDPVFAEVCTGKGINRPDNRRFFQVVKRVAVNDSIGQGGDYASAADAERRNCFYLRKDFLITYRYKK</sequence>
<proteinExistence type="predicted"/>
<gene>
    <name evidence="1" type="ORF">RK55_021625</name>
</gene>
<accession>A0A1J6YH45</accession>